<evidence type="ECO:0000256" key="1">
    <source>
        <dbReference type="ARBA" id="ARBA00004123"/>
    </source>
</evidence>
<dbReference type="FunFam" id="1.20.1160.11:FF:000003">
    <property type="entry name" value="Paired amphipathic helix SIN3-like protein"/>
    <property type="match status" value="1"/>
</dbReference>
<protein>
    <recommendedName>
        <fullName evidence="9">Histone deacetylase interacting domain-containing protein</fullName>
    </recommendedName>
</protein>
<dbReference type="InterPro" id="IPR013194">
    <property type="entry name" value="HDAC_interact_dom"/>
</dbReference>
<feature type="compositionally biased region" description="Acidic residues" evidence="8">
    <location>
        <begin position="944"/>
        <end position="963"/>
    </location>
</feature>
<dbReference type="InterPro" id="IPR003822">
    <property type="entry name" value="PAH"/>
</dbReference>
<dbReference type="STRING" id="109376.A0A0D3AJ51"/>
<dbReference type="SUPFAM" id="SSF47762">
    <property type="entry name" value="PAH2 domain"/>
    <property type="match status" value="3"/>
</dbReference>
<feature type="compositionally biased region" description="Basic and acidic residues" evidence="8">
    <location>
        <begin position="925"/>
        <end position="940"/>
    </location>
</feature>
<dbReference type="InterPro" id="IPR036600">
    <property type="entry name" value="PAH_sf"/>
</dbReference>
<keyword evidence="4" id="KW-0805">Transcription regulation</keyword>
<comment type="subcellular location">
    <subcellularLocation>
        <location evidence="1 7">Nucleus</location>
    </subcellularLocation>
</comment>
<dbReference type="GO" id="GO:0003714">
    <property type="term" value="F:transcription corepressor activity"/>
    <property type="evidence" value="ECO:0007669"/>
    <property type="project" value="InterPro"/>
</dbReference>
<feature type="region of interest" description="Disordered" evidence="8">
    <location>
        <begin position="749"/>
        <end position="775"/>
    </location>
</feature>
<dbReference type="OMA" id="CESNDSF"/>
<evidence type="ECO:0000256" key="7">
    <source>
        <dbReference type="PROSITE-ProRule" id="PRU00810"/>
    </source>
</evidence>
<dbReference type="FunFam" id="1.20.1160.11:FF:000001">
    <property type="entry name" value="Paired amphipathic helix protein Sin3"/>
    <property type="match status" value="1"/>
</dbReference>
<evidence type="ECO:0000259" key="9">
    <source>
        <dbReference type="SMART" id="SM00761"/>
    </source>
</evidence>
<feature type="compositionally biased region" description="Basic and acidic residues" evidence="8">
    <location>
        <begin position="825"/>
        <end position="845"/>
    </location>
</feature>
<dbReference type="RefSeq" id="XP_013620396.1">
    <property type="nucleotide sequence ID" value="XM_013764942.1"/>
</dbReference>
<reference evidence="10 11" key="1">
    <citation type="journal article" date="2014" name="Genome Biol.">
        <title>Transcriptome and methylome profiling reveals relics of genome dominance in the mesopolyploid Brassica oleracea.</title>
        <authorList>
            <person name="Parkin I.A."/>
            <person name="Koh C."/>
            <person name="Tang H."/>
            <person name="Robinson S.J."/>
            <person name="Kagale S."/>
            <person name="Clarke W.E."/>
            <person name="Town C.D."/>
            <person name="Nixon J."/>
            <person name="Krishnakumar V."/>
            <person name="Bidwell S.L."/>
            <person name="Denoeud F."/>
            <person name="Belcram H."/>
            <person name="Links M.G."/>
            <person name="Just J."/>
            <person name="Clarke C."/>
            <person name="Bender T."/>
            <person name="Huebert T."/>
            <person name="Mason A.S."/>
            <person name="Pires J.C."/>
            <person name="Barker G."/>
            <person name="Moore J."/>
            <person name="Walley P.G."/>
            <person name="Manoli S."/>
            <person name="Batley J."/>
            <person name="Edwards D."/>
            <person name="Nelson M.N."/>
            <person name="Wang X."/>
            <person name="Paterson A.H."/>
            <person name="King G."/>
            <person name="Bancroft I."/>
            <person name="Chalhoub B."/>
            <person name="Sharpe A.G."/>
        </authorList>
    </citation>
    <scope>NUCLEOTIDE SEQUENCE</scope>
    <source>
        <strain evidence="10 11">cv. TO1000</strain>
    </source>
</reference>
<evidence type="ECO:0000313" key="10">
    <source>
        <dbReference type="EnsemblPlants" id="Bo2g012340.1"/>
    </source>
</evidence>
<dbReference type="SMART" id="SM00761">
    <property type="entry name" value="HDAC_interact"/>
    <property type="match status" value="1"/>
</dbReference>
<dbReference type="HOGENOM" id="CLU_007140_1_0_1"/>
<evidence type="ECO:0000256" key="6">
    <source>
        <dbReference type="ARBA" id="ARBA00023242"/>
    </source>
</evidence>
<keyword evidence="2" id="KW-0678">Repressor</keyword>
<dbReference type="Pfam" id="PF02671">
    <property type="entry name" value="PAH"/>
    <property type="match status" value="3"/>
</dbReference>
<proteinExistence type="predicted"/>
<feature type="compositionally biased region" description="Acidic residues" evidence="8">
    <location>
        <begin position="971"/>
        <end position="986"/>
    </location>
</feature>
<dbReference type="FunFam" id="1.20.1160.11:FF:000002">
    <property type="entry name" value="Paired amphipathic helix protein SIN3"/>
    <property type="match status" value="1"/>
</dbReference>
<accession>A0A0D3AJ51</accession>
<evidence type="ECO:0000256" key="2">
    <source>
        <dbReference type="ARBA" id="ARBA00022491"/>
    </source>
</evidence>
<evidence type="ECO:0000256" key="8">
    <source>
        <dbReference type="SAM" id="MobiDB-lite"/>
    </source>
</evidence>
<evidence type="ECO:0000256" key="5">
    <source>
        <dbReference type="ARBA" id="ARBA00023163"/>
    </source>
</evidence>
<dbReference type="PANTHER" id="PTHR12346:SF8">
    <property type="entry name" value="PAIRED AMPHIPATHIC HELIX PROTEIN SIN3-LIKE 2"/>
    <property type="match status" value="1"/>
</dbReference>
<feature type="region of interest" description="Disordered" evidence="8">
    <location>
        <begin position="882"/>
        <end position="1001"/>
    </location>
</feature>
<dbReference type="PROSITE" id="PS51477">
    <property type="entry name" value="PAH"/>
    <property type="match status" value="3"/>
</dbReference>
<dbReference type="InterPro" id="IPR039774">
    <property type="entry name" value="Sin3-like"/>
</dbReference>
<dbReference type="Proteomes" id="UP000032141">
    <property type="component" value="Chromosome C2"/>
</dbReference>
<dbReference type="GO" id="GO:0000785">
    <property type="term" value="C:chromatin"/>
    <property type="evidence" value="ECO:0007669"/>
    <property type="project" value="TreeGrafter"/>
</dbReference>
<dbReference type="OrthoDB" id="10265969at2759"/>
<feature type="region of interest" description="Disordered" evidence="8">
    <location>
        <begin position="15"/>
        <end position="49"/>
    </location>
</feature>
<keyword evidence="6 7" id="KW-0539">Nucleus</keyword>
<name>A0A0D3AJ51_BRAOL</name>
<keyword evidence="5" id="KW-0804">Transcription</keyword>
<dbReference type="Pfam" id="PF08295">
    <property type="entry name" value="Sin3_corepress"/>
    <property type="match status" value="1"/>
</dbReference>
<dbReference type="Gramene" id="Bo2g012340.1">
    <property type="protein sequence ID" value="Bo2g012340.1"/>
    <property type="gene ID" value="Bo2g012340"/>
</dbReference>
<dbReference type="GeneID" id="106326964"/>
<feature type="region of interest" description="Disordered" evidence="8">
    <location>
        <begin position="818"/>
        <end position="863"/>
    </location>
</feature>
<feature type="domain" description="Histone deacetylase interacting" evidence="9">
    <location>
        <begin position="471"/>
        <end position="570"/>
    </location>
</feature>
<feature type="region of interest" description="Disordered" evidence="8">
    <location>
        <begin position="434"/>
        <end position="454"/>
    </location>
</feature>
<evidence type="ECO:0000256" key="3">
    <source>
        <dbReference type="ARBA" id="ARBA00022737"/>
    </source>
</evidence>
<dbReference type="Pfam" id="PF16879">
    <property type="entry name" value="Sin3a_C"/>
    <property type="match status" value="1"/>
</dbReference>
<keyword evidence="11" id="KW-1185">Reference proteome</keyword>
<dbReference type="EnsemblPlants" id="Bo2g012340.1">
    <property type="protein sequence ID" value="Bo2g012340.1"/>
    <property type="gene ID" value="Bo2g012340"/>
</dbReference>
<keyword evidence="3" id="KW-0677">Repeat</keyword>
<dbReference type="InterPro" id="IPR031693">
    <property type="entry name" value="Sin3_C"/>
</dbReference>
<feature type="compositionally biased region" description="Basic and acidic residues" evidence="8">
    <location>
        <begin position="247"/>
        <end position="320"/>
    </location>
</feature>
<dbReference type="KEGG" id="boe:106326964"/>
<sequence>MKRMRDDVYSSGSQFKRSFTSSRRDSYVQSPIPASGGTGGGGRIGDEGVNSQKLTTHDALSYLKDVKEMFQDQRSKYDMFLEVMKDFKAQRTDTSGVIARVKELFKGHNNLIFGFNTFLPKGFEITLDDLEEEAPPKKTVEFEEAITFVNKIKKRFQHDVDVYKSFLEILNMYRKDDKDITEVYNEVSTLFEDHPDLLEEFTRFLPESLAPHSAAQFIRSQVQRYDDRGSGPPVVRRMLIDKDLRRRERAVASRGDRDHSVDRSDLNDDKAVVKMHRDPRKRGDKENRERRSRDLDHGEAAQDNLHHFPEKRNSSRKTEEFDAYSGHASHSDKSKLKGMYNQAFVFCEKVKEKLCSQDDYQTFLKFLNLFSSGIIHRKKLQNLVSDLLGKFPDLLDEFNQFFERCESNDSFQHLAGVMSNKSLSSDEHLSRLMKAEEKERDDKRDLEAAKEKERSKEKYMEKSIQELDLSECERCTPSYRLLPSDYPIPSVRHRQKSVAAVLNDHWVSVTSGSEDSFKHMRRNQYEESLFRCEDDRFELDMLLESVGSAAKSVEDLLNTIIEKKISFEGSFRVEDHFTALNLRCIERLYGDHGLDVTDLIRKNPAAALPVILTRLKQKQDEWTKCREDFNVVWKDVYAKNHYKSLDHRSFYFKQQDSKNLSAKALVADIKDLKEKSQKEDDVPLSISAGYRQPIVPHFEHEYLDRTIHEDLFKLVQFSCEEICSSKEQISKVLRLWDSFLELILDVPPRDKGSDSVEDVAETKHHVTGGEANASSDAVSLVSRQLKFAANGDEYGSSGISKHAGAGKDVDQASKDVATFSAVNPQKDRETGNGADKRSGGVDERVATSSASFPSGVENKNDNIDAIQRTQVGDIGRTIAIANGVKPDTSKASSNEDESGSPSKIEKEEGELSPIGDSEDNNYVVYEDRELKSTAKPEHSVEAVGENDDDADDEDGDDASEGGEDASGTESVGDECSQDDNGVEEEGDHGKAESEGEAEGMESHLIEDSGLLPLSERVLLSVKPLSKHVAAADERKQDSRVFYGNDDFYVLFRLHRILYERISSAKTYCNRRNTKDSTSSPDPYARFMSALFSLLNGSAESSKFEDECRVIIGNQSYVLFTLEKLIYKLVKQLQAVVADDTDNKLLQLYEYEKSRKPDRVVDSVYYENARILLHEENIYRLECSSSPSRLSIQLMDNIIEKPEAYAVSMEPTFASYLQKEFLSNSSGKKVVPQPILLQRNMRGYSGLDDLAVACKAMEGVKVTNGLECKMSCSSYKISYVLDTEDYFHRKKKHKKSDDLSQDKSWEQRKLDRIEKFHTFLSASR</sequence>
<dbReference type="Gene3D" id="1.20.1160.11">
    <property type="entry name" value="Paired amphipathic helix"/>
    <property type="match status" value="3"/>
</dbReference>
<dbReference type="GO" id="GO:0000118">
    <property type="term" value="C:histone deacetylase complex"/>
    <property type="evidence" value="ECO:0007669"/>
    <property type="project" value="TreeGrafter"/>
</dbReference>
<organism evidence="10 11">
    <name type="scientific">Brassica oleracea var. oleracea</name>
    <dbReference type="NCBI Taxonomy" id="109376"/>
    <lineage>
        <taxon>Eukaryota</taxon>
        <taxon>Viridiplantae</taxon>
        <taxon>Streptophyta</taxon>
        <taxon>Embryophyta</taxon>
        <taxon>Tracheophyta</taxon>
        <taxon>Spermatophyta</taxon>
        <taxon>Magnoliopsida</taxon>
        <taxon>eudicotyledons</taxon>
        <taxon>Gunneridae</taxon>
        <taxon>Pentapetalae</taxon>
        <taxon>rosids</taxon>
        <taxon>malvids</taxon>
        <taxon>Brassicales</taxon>
        <taxon>Brassicaceae</taxon>
        <taxon>Brassiceae</taxon>
        <taxon>Brassica</taxon>
    </lineage>
</organism>
<feature type="region of interest" description="Disordered" evidence="8">
    <location>
        <begin position="247"/>
        <end position="333"/>
    </location>
</feature>
<evidence type="ECO:0000256" key="4">
    <source>
        <dbReference type="ARBA" id="ARBA00023015"/>
    </source>
</evidence>
<evidence type="ECO:0000313" key="11">
    <source>
        <dbReference type="Proteomes" id="UP000032141"/>
    </source>
</evidence>
<dbReference type="GO" id="GO:0000122">
    <property type="term" value="P:negative regulation of transcription by RNA polymerase II"/>
    <property type="evidence" value="ECO:0007669"/>
    <property type="project" value="TreeGrafter"/>
</dbReference>
<dbReference type="eggNOG" id="KOG4204">
    <property type="taxonomic scope" value="Eukaryota"/>
</dbReference>
<feature type="compositionally biased region" description="Basic and acidic residues" evidence="8">
    <location>
        <begin position="749"/>
        <end position="764"/>
    </location>
</feature>
<reference evidence="10" key="2">
    <citation type="submission" date="2015-03" db="UniProtKB">
        <authorList>
            <consortium name="EnsemblPlants"/>
        </authorList>
    </citation>
    <scope>IDENTIFICATION</scope>
</reference>
<dbReference type="PANTHER" id="PTHR12346">
    <property type="entry name" value="SIN3B-RELATED"/>
    <property type="match status" value="1"/>
</dbReference>